<dbReference type="Pfam" id="PF08392">
    <property type="entry name" value="FAE1_CUT1_RppA"/>
    <property type="match status" value="1"/>
</dbReference>
<feature type="domain" description="Beta-ketoacyl-[acyl-carrier-protein] synthase III C-terminal" evidence="9">
    <location>
        <begin position="400"/>
        <end position="481"/>
    </location>
</feature>
<dbReference type="InterPro" id="IPR013747">
    <property type="entry name" value="ACP_syn_III_C"/>
</dbReference>
<organism evidence="10 11">
    <name type="scientific">Sesamum indicum</name>
    <name type="common">Oriental sesame</name>
    <name type="synonym">Sesamum orientale</name>
    <dbReference type="NCBI Taxonomy" id="4182"/>
    <lineage>
        <taxon>Eukaryota</taxon>
        <taxon>Viridiplantae</taxon>
        <taxon>Streptophyta</taxon>
        <taxon>Embryophyta</taxon>
        <taxon>Tracheophyta</taxon>
        <taxon>Spermatophyta</taxon>
        <taxon>Magnoliopsida</taxon>
        <taxon>eudicotyledons</taxon>
        <taxon>Gunneridae</taxon>
        <taxon>Pentapetalae</taxon>
        <taxon>asterids</taxon>
        <taxon>lamiids</taxon>
        <taxon>Lamiales</taxon>
        <taxon>Pedaliaceae</taxon>
        <taxon>Sesamum</taxon>
    </lineage>
</organism>
<evidence type="ECO:0000256" key="4">
    <source>
        <dbReference type="ARBA" id="ARBA00023315"/>
    </source>
</evidence>
<reference evidence="11" key="1">
    <citation type="submission" date="2025-08" db="UniProtKB">
        <authorList>
            <consortium name="RefSeq"/>
        </authorList>
    </citation>
    <scope>IDENTIFICATION</scope>
</reference>
<dbReference type="GO" id="GO:0016020">
    <property type="term" value="C:membrane"/>
    <property type="evidence" value="ECO:0007669"/>
    <property type="project" value="InterPro"/>
</dbReference>
<dbReference type="OrthoDB" id="329835at2759"/>
<dbReference type="GO" id="GO:0006633">
    <property type="term" value="P:fatty acid biosynthetic process"/>
    <property type="evidence" value="ECO:0007669"/>
    <property type="project" value="UniProtKB-UniPathway"/>
</dbReference>
<dbReference type="EC" id="2.3.1.-" evidence="6"/>
<dbReference type="InterPro" id="IPR016039">
    <property type="entry name" value="Thiolase-like"/>
</dbReference>
<feature type="transmembrane region" description="Helical" evidence="7">
    <location>
        <begin position="78"/>
        <end position="97"/>
    </location>
</feature>
<dbReference type="PIRSF" id="PIRSF036417">
    <property type="entry name" value="3-ktacl-CoA_syn"/>
    <property type="match status" value="1"/>
</dbReference>
<sequence length="514" mass="58128">MNTTHIYQLHRYNKKQLEKNSTALLPSNTMSRNSNTAISDKLLLAQMVSLFTQLINLSLLVIFFFLQSLFIIQKRDPIYHFLAASCFLLFVVAKRYVSTPSTVYLVDFSCFKPPNFCRVPFSTYIEHARMLDFLDEESVAFMAKVLKHSGQGEQTYIPPAIHYIPPKSGHQEALKEAHMVLFPVVEDLLSKTNTSPQEIDILIVNCSGFCPAPSLSSIIVNKYSMREDIRSFTISGMGCSASALAIDMAQNIFKTHKNSNALILSTEILSTGWYPGKEQPMMVLNCLFRMGAAAILVTNKREAKKTAKYKLLYTHRSQRAFDDKGYYSAIREEDSDGVTGVTLRRDLLQVAGETLRANIAVLGSKFLPYTEMILYALSIFKKKYLNKSTEIYVPNFKRVVQHFCLPTSGKPVIREIGKGLRLGEREMEPALMTLHRFGNQSSSSLWYELSYMEAKERVKKGDRVWQLGMGSGPKCNTLVWECIRPIVGEAQKGVWADSIHSYPVSTVHQNSLNL</sequence>
<evidence type="ECO:0000313" key="10">
    <source>
        <dbReference type="Proteomes" id="UP000504604"/>
    </source>
</evidence>
<name>A0A6I9T776_SESIN</name>
<dbReference type="SUPFAM" id="SSF53901">
    <property type="entry name" value="Thiolase-like"/>
    <property type="match status" value="2"/>
</dbReference>
<feature type="transmembrane region" description="Helical" evidence="7">
    <location>
        <begin position="43"/>
        <end position="66"/>
    </location>
</feature>
<proteinExistence type="inferred from homology"/>
<keyword evidence="7" id="KW-0812">Transmembrane</keyword>
<evidence type="ECO:0000256" key="2">
    <source>
        <dbReference type="ARBA" id="ARBA00005531"/>
    </source>
</evidence>
<keyword evidence="3 6" id="KW-0808">Transferase</keyword>
<evidence type="ECO:0000256" key="3">
    <source>
        <dbReference type="ARBA" id="ARBA00022679"/>
    </source>
</evidence>
<gene>
    <name evidence="11" type="primary">LOC105160568</name>
</gene>
<dbReference type="RefSeq" id="XP_011076306.2">
    <property type="nucleotide sequence ID" value="XM_011078004.2"/>
</dbReference>
<evidence type="ECO:0000259" key="9">
    <source>
        <dbReference type="Pfam" id="PF08541"/>
    </source>
</evidence>
<evidence type="ECO:0000256" key="1">
    <source>
        <dbReference type="ARBA" id="ARBA00005194"/>
    </source>
</evidence>
<keyword evidence="7" id="KW-0472">Membrane</keyword>
<evidence type="ECO:0000256" key="6">
    <source>
        <dbReference type="PIRNR" id="PIRNR036417"/>
    </source>
</evidence>
<comment type="pathway">
    <text evidence="1 6">Lipid metabolism; fatty acid biosynthesis.</text>
</comment>
<comment type="catalytic activity">
    <reaction evidence="5">
        <text>a very-long-chain acyl-CoA + malonyl-CoA + H(+) = a very-long-chain 3-oxoacyl-CoA + CO2 + CoA</text>
        <dbReference type="Rhea" id="RHEA:32727"/>
        <dbReference type="ChEBI" id="CHEBI:15378"/>
        <dbReference type="ChEBI" id="CHEBI:16526"/>
        <dbReference type="ChEBI" id="CHEBI:57287"/>
        <dbReference type="ChEBI" id="CHEBI:57384"/>
        <dbReference type="ChEBI" id="CHEBI:90725"/>
        <dbReference type="ChEBI" id="CHEBI:90736"/>
        <dbReference type="EC" id="2.3.1.199"/>
    </reaction>
</comment>
<dbReference type="InParanoid" id="A0A6I9T776"/>
<dbReference type="UniPathway" id="UPA00094"/>
<dbReference type="InterPro" id="IPR012392">
    <property type="entry name" value="3-ktacl-CoA_syn"/>
</dbReference>
<dbReference type="PANTHER" id="PTHR31561">
    <property type="entry name" value="3-KETOACYL-COA SYNTHASE"/>
    <property type="match status" value="1"/>
</dbReference>
<comment type="similarity">
    <text evidence="2 6">Belongs to the thiolase-like superfamily. Chalcone/stilbene synthases family.</text>
</comment>
<protein>
    <recommendedName>
        <fullName evidence="6">3-ketoacyl-CoA synthase</fullName>
        <ecNumber evidence="6">2.3.1.-</ecNumber>
    </recommendedName>
</protein>
<keyword evidence="4 6" id="KW-0012">Acyltransferase</keyword>
<accession>A0A6I9T776</accession>
<evidence type="ECO:0000256" key="5">
    <source>
        <dbReference type="ARBA" id="ARBA00047375"/>
    </source>
</evidence>
<dbReference type="Proteomes" id="UP000504604">
    <property type="component" value="Linkage group LG4"/>
</dbReference>
<dbReference type="KEGG" id="sind:105160568"/>
<dbReference type="GeneID" id="105160568"/>
<keyword evidence="7" id="KW-1133">Transmembrane helix</keyword>
<evidence type="ECO:0000313" key="11">
    <source>
        <dbReference type="RefSeq" id="XP_011076306.2"/>
    </source>
</evidence>
<dbReference type="Gene3D" id="3.40.47.10">
    <property type="match status" value="1"/>
</dbReference>
<dbReference type="GO" id="GO:0009922">
    <property type="term" value="F:fatty acid elongase activity"/>
    <property type="evidence" value="ECO:0007669"/>
    <property type="project" value="UniProtKB-EC"/>
</dbReference>
<dbReference type="Pfam" id="PF08541">
    <property type="entry name" value="ACP_syn_III_C"/>
    <property type="match status" value="1"/>
</dbReference>
<dbReference type="AlphaFoldDB" id="A0A6I9T776"/>
<evidence type="ECO:0000256" key="7">
    <source>
        <dbReference type="SAM" id="Phobius"/>
    </source>
</evidence>
<evidence type="ECO:0000259" key="8">
    <source>
        <dbReference type="Pfam" id="PF08392"/>
    </source>
</evidence>
<keyword evidence="10" id="KW-1185">Reference proteome</keyword>
<feature type="domain" description="FAE" evidence="8">
    <location>
        <begin position="99"/>
        <end position="383"/>
    </location>
</feature>
<dbReference type="InterPro" id="IPR013601">
    <property type="entry name" value="FAE1_typ3_polyketide_synth"/>
</dbReference>
<dbReference type="CDD" id="cd00831">
    <property type="entry name" value="CHS_like"/>
    <property type="match status" value="1"/>
</dbReference>